<accession>A0ABW4AQ64</accession>
<dbReference type="InterPro" id="IPR015421">
    <property type="entry name" value="PyrdxlP-dep_Trfase_major"/>
</dbReference>
<dbReference type="GO" id="GO:0008483">
    <property type="term" value="F:transaminase activity"/>
    <property type="evidence" value="ECO:0007669"/>
    <property type="project" value="UniProtKB-KW"/>
</dbReference>
<dbReference type="CDD" id="cd00609">
    <property type="entry name" value="AAT_like"/>
    <property type="match status" value="1"/>
</dbReference>
<dbReference type="InterPro" id="IPR015424">
    <property type="entry name" value="PyrdxlP-dep_Trfase"/>
</dbReference>
<evidence type="ECO:0000256" key="4">
    <source>
        <dbReference type="ARBA" id="ARBA00022898"/>
    </source>
</evidence>
<dbReference type="Pfam" id="PF00155">
    <property type="entry name" value="Aminotran_1_2"/>
    <property type="match status" value="1"/>
</dbReference>
<dbReference type="Gene3D" id="3.90.1150.10">
    <property type="entry name" value="Aspartate Aminotransferase, domain 1"/>
    <property type="match status" value="1"/>
</dbReference>
<dbReference type="InterPro" id="IPR015422">
    <property type="entry name" value="PyrdxlP-dep_Trfase_small"/>
</dbReference>
<dbReference type="EMBL" id="JBHTMK010000055">
    <property type="protein sequence ID" value="MFD1372408.1"/>
    <property type="molecule type" value="Genomic_DNA"/>
</dbReference>
<sequence length="394" mass="43127">MSGLSEIARGLSAPQGFVVASQAVATPDAIRLVGGVPAAEALPVREFARASAELWQDPAAAIASLQYSAPHGFPGLRAWIANREGVDPDRIVITNGGMHGLTLAVLTLVERDATVAVDDPVFPGFLWALEVATKRVLPVPLDADGLDVEHLARRLAAGERIAAVYTVPDFHNPAQVCLSADRRRALVELADRYGFHVIVDDPYRELRFAGRDQGVRAFHDSDRAVHINTFTKTLGPGWRVGWMVLPGHLVDPVIRLRNRLDVHTGSVTQALVERVVTSDDTWFDGLVRDAAAIYRERAGVLVDALHEHLPGAFEIRAPEGGLFLWARLTDDRLDPADLFRRAAARGVLYQPGQFFAADPDNSSSDRFLRFAYSDRSPDELREAVRRLASAFRSG</sequence>
<dbReference type="Gene3D" id="3.40.640.10">
    <property type="entry name" value="Type I PLP-dependent aspartate aminotransferase-like (Major domain)"/>
    <property type="match status" value="1"/>
</dbReference>
<comment type="cofactor">
    <cofactor evidence="1">
        <name>pyridoxal 5'-phosphate</name>
        <dbReference type="ChEBI" id="CHEBI:597326"/>
    </cofactor>
</comment>
<name>A0ABW4AQ64_9ACTN</name>
<dbReference type="RefSeq" id="WP_317796161.1">
    <property type="nucleotide sequence ID" value="NZ_AP028461.1"/>
</dbReference>
<protein>
    <submittedName>
        <fullName evidence="6">PLP-dependent aminotransferase family protein</fullName>
    </submittedName>
</protein>
<evidence type="ECO:0000256" key="3">
    <source>
        <dbReference type="ARBA" id="ARBA00022679"/>
    </source>
</evidence>
<organism evidence="6 7">
    <name type="scientific">Actinoplanes sichuanensis</name>
    <dbReference type="NCBI Taxonomy" id="512349"/>
    <lineage>
        <taxon>Bacteria</taxon>
        <taxon>Bacillati</taxon>
        <taxon>Actinomycetota</taxon>
        <taxon>Actinomycetes</taxon>
        <taxon>Micromonosporales</taxon>
        <taxon>Micromonosporaceae</taxon>
        <taxon>Actinoplanes</taxon>
    </lineage>
</organism>
<dbReference type="PANTHER" id="PTHR42790:SF4">
    <property type="entry name" value="VALINE--PYRUVATE AMINOTRANSFERASE"/>
    <property type="match status" value="1"/>
</dbReference>
<evidence type="ECO:0000313" key="7">
    <source>
        <dbReference type="Proteomes" id="UP001597183"/>
    </source>
</evidence>
<dbReference type="InterPro" id="IPR050859">
    <property type="entry name" value="Class-I_PLP-dep_aminotransf"/>
</dbReference>
<comment type="caution">
    <text evidence="6">The sequence shown here is derived from an EMBL/GenBank/DDBJ whole genome shotgun (WGS) entry which is preliminary data.</text>
</comment>
<evidence type="ECO:0000259" key="5">
    <source>
        <dbReference type="Pfam" id="PF00155"/>
    </source>
</evidence>
<keyword evidence="3" id="KW-0808">Transferase</keyword>
<reference evidence="7" key="1">
    <citation type="journal article" date="2019" name="Int. J. Syst. Evol. Microbiol.">
        <title>The Global Catalogue of Microorganisms (GCM) 10K type strain sequencing project: providing services to taxonomists for standard genome sequencing and annotation.</title>
        <authorList>
            <consortium name="The Broad Institute Genomics Platform"/>
            <consortium name="The Broad Institute Genome Sequencing Center for Infectious Disease"/>
            <person name="Wu L."/>
            <person name="Ma J."/>
        </authorList>
    </citation>
    <scope>NUCLEOTIDE SEQUENCE [LARGE SCALE GENOMIC DNA]</scope>
    <source>
        <strain evidence="7">CCM 7526</strain>
    </source>
</reference>
<dbReference type="SUPFAM" id="SSF53383">
    <property type="entry name" value="PLP-dependent transferases"/>
    <property type="match status" value="1"/>
</dbReference>
<keyword evidence="2 6" id="KW-0032">Aminotransferase</keyword>
<proteinExistence type="predicted"/>
<gene>
    <name evidence="6" type="ORF">ACFQ5G_44390</name>
</gene>
<dbReference type="InterPro" id="IPR004839">
    <property type="entry name" value="Aminotransferase_I/II_large"/>
</dbReference>
<evidence type="ECO:0000313" key="6">
    <source>
        <dbReference type="EMBL" id="MFD1372408.1"/>
    </source>
</evidence>
<dbReference type="PANTHER" id="PTHR42790">
    <property type="entry name" value="AMINOTRANSFERASE"/>
    <property type="match status" value="1"/>
</dbReference>
<evidence type="ECO:0000256" key="1">
    <source>
        <dbReference type="ARBA" id="ARBA00001933"/>
    </source>
</evidence>
<feature type="domain" description="Aminotransferase class I/classII large" evidence="5">
    <location>
        <begin position="63"/>
        <end position="387"/>
    </location>
</feature>
<evidence type="ECO:0000256" key="2">
    <source>
        <dbReference type="ARBA" id="ARBA00022576"/>
    </source>
</evidence>
<keyword evidence="7" id="KW-1185">Reference proteome</keyword>
<keyword evidence="4" id="KW-0663">Pyridoxal phosphate</keyword>
<dbReference type="Proteomes" id="UP001597183">
    <property type="component" value="Unassembled WGS sequence"/>
</dbReference>